<dbReference type="HOGENOM" id="CLU_168227_0_0_3"/>
<reference evidence="2 3" key="1">
    <citation type="journal article" date="2014" name="Appl. Environ. Microbiol.">
        <title>Elucidation of insertion elements encoded on plasmids and in vitro construction of shuttle vectors from the toxic cyanobacterium Planktothrix.</title>
        <authorList>
            <person name="Christiansen G."/>
            <person name="Goesmann A."/>
            <person name="Kurmayer R."/>
        </authorList>
    </citation>
    <scope>NUCLEOTIDE SEQUENCE [LARGE SCALE GENOMIC DNA]</scope>
    <source>
        <strain evidence="2 3">NIVA-CYA 126/8</strain>
    </source>
</reference>
<sequence length="116" mass="14097">MPTLPLYFKKIYSIILLRRNFRERNQMTKLIQETFEQISRLPEEQQNTLAIYLQKHLDEFLQKAEKEKRIEEETYTINDFNEETQQAIKNIEEQQNLTVCNNKNELYNELGILRKS</sequence>
<organism evidence="2 3">
    <name type="scientific">Planktothrix agardhii (strain NIVA-CYA 126/8)</name>
    <dbReference type="NCBI Taxonomy" id="388467"/>
    <lineage>
        <taxon>Bacteria</taxon>
        <taxon>Bacillati</taxon>
        <taxon>Cyanobacteriota</taxon>
        <taxon>Cyanophyceae</taxon>
        <taxon>Oscillatoriophycideae</taxon>
        <taxon>Oscillatoriales</taxon>
        <taxon>Microcoleaceae</taxon>
        <taxon>Planktothrix</taxon>
    </lineage>
</organism>
<accession>A0A073CGE6</accession>
<keyword evidence="1" id="KW-0175">Coiled coil</keyword>
<evidence type="ECO:0000313" key="3">
    <source>
        <dbReference type="Proteomes" id="UP000027395"/>
    </source>
</evidence>
<dbReference type="AlphaFoldDB" id="A0A073CGE6"/>
<feature type="coiled-coil region" evidence="1">
    <location>
        <begin position="63"/>
        <end position="97"/>
    </location>
</feature>
<dbReference type="eggNOG" id="ENOG5033E4C">
    <property type="taxonomic scope" value="Bacteria"/>
</dbReference>
<protein>
    <submittedName>
        <fullName evidence="2">Uncharacterized protein</fullName>
    </submittedName>
</protein>
<gene>
    <name evidence="2" type="ORF">A19Y_2007</name>
</gene>
<dbReference type="EMBL" id="CM002803">
    <property type="protein sequence ID" value="KEI66977.1"/>
    <property type="molecule type" value="Genomic_DNA"/>
</dbReference>
<evidence type="ECO:0000313" key="2">
    <source>
        <dbReference type="EMBL" id="KEI66977.1"/>
    </source>
</evidence>
<evidence type="ECO:0000256" key="1">
    <source>
        <dbReference type="SAM" id="Coils"/>
    </source>
</evidence>
<dbReference type="PATRIC" id="fig|388467.6.peg.1952"/>
<proteinExistence type="predicted"/>
<name>A0A073CGE6_PLAA1</name>
<keyword evidence="3" id="KW-1185">Reference proteome</keyword>
<dbReference type="Proteomes" id="UP000027395">
    <property type="component" value="Chromosome"/>
</dbReference>